<name>A0ABU0NJY3_STRRH</name>
<dbReference type="InterPro" id="IPR041581">
    <property type="entry name" value="Glyoxalase_6"/>
</dbReference>
<dbReference type="CDD" id="cd06587">
    <property type="entry name" value="VOC"/>
    <property type="match status" value="1"/>
</dbReference>
<keyword evidence="3" id="KW-1185">Reference proteome</keyword>
<dbReference type="PANTHER" id="PTHR35908:SF1">
    <property type="entry name" value="CONSERVED PROTEIN"/>
    <property type="match status" value="1"/>
</dbReference>
<dbReference type="SUPFAM" id="SSF54593">
    <property type="entry name" value="Glyoxalase/Bleomycin resistance protein/Dihydroxybiphenyl dioxygenase"/>
    <property type="match status" value="1"/>
</dbReference>
<evidence type="ECO:0000313" key="3">
    <source>
        <dbReference type="Proteomes" id="UP001230654"/>
    </source>
</evidence>
<protein>
    <submittedName>
        <fullName evidence="2">Enzyme related to lactoylglutathione lyase</fullName>
    </submittedName>
</protein>
<dbReference type="GO" id="GO:0016829">
    <property type="term" value="F:lyase activity"/>
    <property type="evidence" value="ECO:0007669"/>
    <property type="project" value="UniProtKB-KW"/>
</dbReference>
<reference evidence="2 3" key="1">
    <citation type="submission" date="2023-07" db="EMBL/GenBank/DDBJ databases">
        <title>Comparative genomics of wheat-associated soil bacteria to identify genetic determinants of phenazine resistance.</title>
        <authorList>
            <person name="Mouncey N."/>
        </authorList>
    </citation>
    <scope>NUCLEOTIDE SEQUENCE [LARGE SCALE GENOMIC DNA]</scope>
    <source>
        <strain evidence="2 3">B2I6</strain>
    </source>
</reference>
<dbReference type="Proteomes" id="UP001230654">
    <property type="component" value="Unassembled WGS sequence"/>
</dbReference>
<dbReference type="InterPro" id="IPR037523">
    <property type="entry name" value="VOC_core"/>
</dbReference>
<dbReference type="InterPro" id="IPR029068">
    <property type="entry name" value="Glyas_Bleomycin-R_OHBP_Dase"/>
</dbReference>
<dbReference type="PROSITE" id="PS51819">
    <property type="entry name" value="VOC"/>
    <property type="match status" value="1"/>
</dbReference>
<evidence type="ECO:0000259" key="1">
    <source>
        <dbReference type="PROSITE" id="PS51819"/>
    </source>
</evidence>
<dbReference type="Gene3D" id="3.10.180.10">
    <property type="entry name" value="2,3-Dihydroxybiphenyl 1,2-Dioxygenase, domain 1"/>
    <property type="match status" value="1"/>
</dbReference>
<proteinExistence type="predicted"/>
<gene>
    <name evidence="2" type="ORF">QF030_001619</name>
</gene>
<evidence type="ECO:0000313" key="2">
    <source>
        <dbReference type="EMBL" id="MDQ0579441.1"/>
    </source>
</evidence>
<accession>A0ABU0NJY3</accession>
<feature type="domain" description="VOC" evidence="1">
    <location>
        <begin position="24"/>
        <end position="142"/>
    </location>
</feature>
<organism evidence="2 3">
    <name type="scientific">Streptomyces rishiriensis</name>
    <dbReference type="NCBI Taxonomy" id="68264"/>
    <lineage>
        <taxon>Bacteria</taxon>
        <taxon>Bacillati</taxon>
        <taxon>Actinomycetota</taxon>
        <taxon>Actinomycetes</taxon>
        <taxon>Kitasatosporales</taxon>
        <taxon>Streptomycetaceae</taxon>
        <taxon>Streptomyces</taxon>
    </lineage>
</organism>
<dbReference type="PANTHER" id="PTHR35908">
    <property type="entry name" value="HYPOTHETICAL FUSION PROTEIN"/>
    <property type="match status" value="1"/>
</dbReference>
<comment type="caution">
    <text evidence="2">The sequence shown here is derived from an EMBL/GenBank/DDBJ whole genome shotgun (WGS) entry which is preliminary data.</text>
</comment>
<dbReference type="Pfam" id="PF18029">
    <property type="entry name" value="Glyoxalase_6"/>
    <property type="match status" value="1"/>
</dbReference>
<sequence>MWPPGLCAAPRVSGAATYDDRMLTFTDVILDCPDPWKLAEFYAELLGWEINTDISQKDWVNLRNDGVELSFQRVENYQRPSWPGQEHPQQFHLDFEVDEFEPEQRRVIKLGATLQKSFVGESGYGWQVYTDPAGHPFCLCRNRPQS</sequence>
<dbReference type="EMBL" id="JAUSWV010000002">
    <property type="protein sequence ID" value="MDQ0579441.1"/>
    <property type="molecule type" value="Genomic_DNA"/>
</dbReference>
<keyword evidence="2" id="KW-0456">Lyase</keyword>